<organism evidence="3 4">
    <name type="scientific">Fusarium torulosum</name>
    <dbReference type="NCBI Taxonomy" id="33205"/>
    <lineage>
        <taxon>Eukaryota</taxon>
        <taxon>Fungi</taxon>
        <taxon>Dikarya</taxon>
        <taxon>Ascomycota</taxon>
        <taxon>Pezizomycotina</taxon>
        <taxon>Sordariomycetes</taxon>
        <taxon>Hypocreomycetidae</taxon>
        <taxon>Hypocreales</taxon>
        <taxon>Nectriaceae</taxon>
        <taxon>Fusarium</taxon>
    </lineage>
</organism>
<evidence type="ECO:0000313" key="4">
    <source>
        <dbReference type="Proteomes" id="UP001187734"/>
    </source>
</evidence>
<dbReference type="InterPro" id="IPR053175">
    <property type="entry name" value="DHMBA_Reg_Transcription_Factor"/>
</dbReference>
<dbReference type="Gene3D" id="4.10.240.10">
    <property type="entry name" value="Zn(2)-C6 fungal-type DNA-binding domain"/>
    <property type="match status" value="1"/>
</dbReference>
<gene>
    <name evidence="3" type="ORF">FTOL_07481</name>
</gene>
<dbReference type="GO" id="GO:0000981">
    <property type="term" value="F:DNA-binding transcription factor activity, RNA polymerase II-specific"/>
    <property type="evidence" value="ECO:0007669"/>
    <property type="project" value="InterPro"/>
</dbReference>
<dbReference type="SUPFAM" id="SSF57701">
    <property type="entry name" value="Zn2/Cys6 DNA-binding domain"/>
    <property type="match status" value="1"/>
</dbReference>
<reference evidence="3" key="1">
    <citation type="submission" date="2018-03" db="EMBL/GenBank/DDBJ databases">
        <authorList>
            <person name="Guldener U."/>
        </authorList>
    </citation>
    <scope>NUCLEOTIDE SEQUENCE</scope>
</reference>
<dbReference type="CDD" id="cd00067">
    <property type="entry name" value="GAL4"/>
    <property type="match status" value="1"/>
</dbReference>
<dbReference type="SMART" id="SM00066">
    <property type="entry name" value="GAL4"/>
    <property type="match status" value="1"/>
</dbReference>
<protein>
    <recommendedName>
        <fullName evidence="2">Zn(2)-C6 fungal-type domain-containing protein</fullName>
    </recommendedName>
</protein>
<dbReference type="PROSITE" id="PS50048">
    <property type="entry name" value="ZN2_CY6_FUNGAL_2"/>
    <property type="match status" value="1"/>
</dbReference>
<dbReference type="Proteomes" id="UP001187734">
    <property type="component" value="Unassembled WGS sequence"/>
</dbReference>
<evidence type="ECO:0000259" key="2">
    <source>
        <dbReference type="PROSITE" id="PS50048"/>
    </source>
</evidence>
<comment type="caution">
    <text evidence="3">The sequence shown here is derived from an EMBL/GenBank/DDBJ whole genome shotgun (WGS) entry which is preliminary data.</text>
</comment>
<dbReference type="InterPro" id="IPR036864">
    <property type="entry name" value="Zn2-C6_fun-type_DNA-bd_sf"/>
</dbReference>
<evidence type="ECO:0000256" key="1">
    <source>
        <dbReference type="ARBA" id="ARBA00023242"/>
    </source>
</evidence>
<evidence type="ECO:0000313" key="3">
    <source>
        <dbReference type="EMBL" id="SPJ79090.1"/>
    </source>
</evidence>
<dbReference type="InterPro" id="IPR001138">
    <property type="entry name" value="Zn2Cys6_DnaBD"/>
</dbReference>
<name>A0AAE8SJG6_9HYPO</name>
<proteinExistence type="predicted"/>
<dbReference type="PANTHER" id="PTHR38791">
    <property type="entry name" value="ZN(II)2CYS6 TRANSCRIPTION FACTOR (EUROFUNG)-RELATED-RELATED"/>
    <property type="match status" value="1"/>
</dbReference>
<keyword evidence="4" id="KW-1185">Reference proteome</keyword>
<feature type="domain" description="Zn(2)-C6 fungal-type" evidence="2">
    <location>
        <begin position="9"/>
        <end position="37"/>
    </location>
</feature>
<accession>A0AAE8SJG6</accession>
<dbReference type="PANTHER" id="PTHR38791:SF5">
    <property type="entry name" value="TRANSCRIPTION FACTOR DBAG-RELATED"/>
    <property type="match status" value="1"/>
</dbReference>
<sequence length="500" mass="55539">MVNFGISRGCDTCKRRRKKCDETRPACLRCVRSRRPCPGYKDDTSLFFRHYHPPSVFSTPALERWVPDTDGMLDATALDVFLDNLVVRSRDRSHSRGFLDGMHHIFANSAPKSTLVSAAKIVILGSLANRYRRDSLSGLVQRQYGRLLMDYKSALSQKTGSLPIELFFTAVLLGLYEMIVSDKAAPTQHLIHVQGLASILEKGITHSAPTSNVGVYSPGAQLVTKGALTHGLGTGVLCPPLENVHRRSLDQIIIKLSPLTSRAEVLLAQSSPSVEALLQLQVDLLELNDEIVYWPDDRPLAWKPKLVGHVWLEGFCFSGPVEEYFDLYVATAWNSWRSTHIIYIDHLVHVANALGQYELIPLYLQRVVILAAGLKSSIPYHLSQNVEDYIKHANAGMPFLHADRLVGGFLLLHPLYAVARCTVVDATTRQYIANTLEWIGLEMGIRQATVLAGCIQPYEQGPSAMQTSRVSFLDALEGHFLITASMMLEPTQMFSGTALC</sequence>
<dbReference type="AlphaFoldDB" id="A0AAE8SJG6"/>
<dbReference type="PROSITE" id="PS00463">
    <property type="entry name" value="ZN2_CY6_FUNGAL_1"/>
    <property type="match status" value="1"/>
</dbReference>
<dbReference type="Pfam" id="PF00172">
    <property type="entry name" value="Zn_clus"/>
    <property type="match status" value="1"/>
</dbReference>
<dbReference type="EMBL" id="ONZP01000251">
    <property type="protein sequence ID" value="SPJ79090.1"/>
    <property type="molecule type" value="Genomic_DNA"/>
</dbReference>
<keyword evidence="1" id="KW-0539">Nucleus</keyword>
<dbReference type="GO" id="GO:0008270">
    <property type="term" value="F:zinc ion binding"/>
    <property type="evidence" value="ECO:0007669"/>
    <property type="project" value="InterPro"/>
</dbReference>